<dbReference type="SUPFAM" id="SSF55729">
    <property type="entry name" value="Acyl-CoA N-acyltransferases (Nat)"/>
    <property type="match status" value="1"/>
</dbReference>
<evidence type="ECO:0000313" key="4">
    <source>
        <dbReference type="EMBL" id="MFC0624953.1"/>
    </source>
</evidence>
<dbReference type="RefSeq" id="WP_380046852.1">
    <property type="nucleotide sequence ID" value="NZ_JBHLTC010000014.1"/>
</dbReference>
<dbReference type="InterPro" id="IPR050680">
    <property type="entry name" value="YpeA/RimI_acetyltransf"/>
</dbReference>
<feature type="domain" description="N-acetyltransferase" evidence="3">
    <location>
        <begin position="31"/>
        <end position="196"/>
    </location>
</feature>
<dbReference type="Proteomes" id="UP001589890">
    <property type="component" value="Unassembled WGS sequence"/>
</dbReference>
<sequence>MLTITRLTGDDFHERLPELARLLVDAVEGGHSLGFVAPFDAAEAREWWQGRYDAVAAGTLAVWLARDAGGAVGTRGAGGAVGARDAGGVGAGSAVGTVSLAFDGKANGRHRGDIVKLMVHREARGQGYGRRLLSIAEEAAAEAGLTLLMLDTEAGSAAETLYDKAGWTRYGVVPEYAADPAGVLQPCSFFYKQVAV</sequence>
<keyword evidence="1 4" id="KW-0808">Transferase</keyword>
<evidence type="ECO:0000256" key="1">
    <source>
        <dbReference type="ARBA" id="ARBA00022679"/>
    </source>
</evidence>
<organism evidence="4 5">
    <name type="scientific">Kribbella deserti</name>
    <dbReference type="NCBI Taxonomy" id="1926257"/>
    <lineage>
        <taxon>Bacteria</taxon>
        <taxon>Bacillati</taxon>
        <taxon>Actinomycetota</taxon>
        <taxon>Actinomycetes</taxon>
        <taxon>Propionibacteriales</taxon>
        <taxon>Kribbellaceae</taxon>
        <taxon>Kribbella</taxon>
    </lineage>
</organism>
<evidence type="ECO:0000256" key="2">
    <source>
        <dbReference type="ARBA" id="ARBA00023315"/>
    </source>
</evidence>
<comment type="caution">
    <text evidence="4">The sequence shown here is derived from an EMBL/GenBank/DDBJ whole genome shotgun (WGS) entry which is preliminary data.</text>
</comment>
<keyword evidence="2 4" id="KW-0012">Acyltransferase</keyword>
<dbReference type="Pfam" id="PF00583">
    <property type="entry name" value="Acetyltransf_1"/>
    <property type="match status" value="1"/>
</dbReference>
<dbReference type="InterPro" id="IPR000182">
    <property type="entry name" value="GNAT_dom"/>
</dbReference>
<reference evidence="4 5" key="1">
    <citation type="submission" date="2024-09" db="EMBL/GenBank/DDBJ databases">
        <authorList>
            <person name="Sun Q."/>
            <person name="Mori K."/>
        </authorList>
    </citation>
    <scope>NUCLEOTIDE SEQUENCE [LARGE SCALE GENOMIC DNA]</scope>
    <source>
        <strain evidence="4 5">CGMCC 1.15906</strain>
    </source>
</reference>
<evidence type="ECO:0000313" key="5">
    <source>
        <dbReference type="Proteomes" id="UP001589890"/>
    </source>
</evidence>
<accession>A0ABV6QK32</accession>
<dbReference type="InterPro" id="IPR016181">
    <property type="entry name" value="Acyl_CoA_acyltransferase"/>
</dbReference>
<dbReference type="PANTHER" id="PTHR43420">
    <property type="entry name" value="ACETYLTRANSFERASE"/>
    <property type="match status" value="1"/>
</dbReference>
<dbReference type="PROSITE" id="PS51186">
    <property type="entry name" value="GNAT"/>
    <property type="match status" value="1"/>
</dbReference>
<name>A0ABV6QK32_9ACTN</name>
<gene>
    <name evidence="4" type="ORF">ACFFGN_12820</name>
</gene>
<dbReference type="Gene3D" id="3.40.630.30">
    <property type="match status" value="1"/>
</dbReference>
<dbReference type="EMBL" id="JBHLTC010000014">
    <property type="protein sequence ID" value="MFC0624953.1"/>
    <property type="molecule type" value="Genomic_DNA"/>
</dbReference>
<dbReference type="GO" id="GO:0016746">
    <property type="term" value="F:acyltransferase activity"/>
    <property type="evidence" value="ECO:0007669"/>
    <property type="project" value="UniProtKB-KW"/>
</dbReference>
<dbReference type="EC" id="2.3.1.-" evidence="4"/>
<keyword evidence="5" id="KW-1185">Reference proteome</keyword>
<evidence type="ECO:0000259" key="3">
    <source>
        <dbReference type="PROSITE" id="PS51186"/>
    </source>
</evidence>
<proteinExistence type="predicted"/>
<protein>
    <submittedName>
        <fullName evidence="4">GNAT family N-acetyltransferase</fullName>
        <ecNumber evidence="4">2.3.1.-</ecNumber>
    </submittedName>
</protein>